<dbReference type="Proteomes" id="UP001257060">
    <property type="component" value="Unassembled WGS sequence"/>
</dbReference>
<comment type="caution">
    <text evidence="2">The sequence shown here is derived from an EMBL/GenBank/DDBJ whole genome shotgun (WGS) entry which is preliminary data.</text>
</comment>
<gene>
    <name evidence="2" type="ORF">NDI76_15225</name>
</gene>
<feature type="domain" description="Peptidase M20 dimerisation" evidence="1">
    <location>
        <begin position="239"/>
        <end position="332"/>
    </location>
</feature>
<dbReference type="RefSeq" id="WP_310924989.1">
    <property type="nucleotide sequence ID" value="NZ_JAMQOP010000003.1"/>
</dbReference>
<dbReference type="InterPro" id="IPR036264">
    <property type="entry name" value="Bact_exopeptidase_dim_dom"/>
</dbReference>
<dbReference type="PIRSF" id="PIRSF005962">
    <property type="entry name" value="Pept_M20D_amidohydro"/>
    <property type="match status" value="1"/>
</dbReference>
<dbReference type="SUPFAM" id="SSF53187">
    <property type="entry name" value="Zn-dependent exopeptidases"/>
    <property type="match status" value="1"/>
</dbReference>
<evidence type="ECO:0000313" key="3">
    <source>
        <dbReference type="Proteomes" id="UP001257060"/>
    </source>
</evidence>
<dbReference type="InterPro" id="IPR002933">
    <property type="entry name" value="Peptidase_M20"/>
</dbReference>
<dbReference type="Gene3D" id="3.40.630.10">
    <property type="entry name" value="Zn peptidases"/>
    <property type="match status" value="1"/>
</dbReference>
<dbReference type="Pfam" id="PF01546">
    <property type="entry name" value="Peptidase_M20"/>
    <property type="match status" value="1"/>
</dbReference>
<dbReference type="PANTHER" id="PTHR30575">
    <property type="entry name" value="PEPTIDASE M20"/>
    <property type="match status" value="1"/>
</dbReference>
<dbReference type="NCBIfam" id="TIGR01891">
    <property type="entry name" value="amidohydrolases"/>
    <property type="match status" value="1"/>
</dbReference>
<protein>
    <submittedName>
        <fullName evidence="2">Amidohydrolase</fullName>
    </submittedName>
</protein>
<dbReference type="SUPFAM" id="SSF55031">
    <property type="entry name" value="Bacterial exopeptidase dimerisation domain"/>
    <property type="match status" value="1"/>
</dbReference>
<name>A0ABU2GI59_9EURY</name>
<evidence type="ECO:0000313" key="2">
    <source>
        <dbReference type="EMBL" id="MDS0300096.1"/>
    </source>
</evidence>
<dbReference type="Pfam" id="PF07687">
    <property type="entry name" value="M20_dimer"/>
    <property type="match status" value="1"/>
</dbReference>
<dbReference type="InterPro" id="IPR011650">
    <property type="entry name" value="Peptidase_M20_dimer"/>
</dbReference>
<dbReference type="InterPro" id="IPR017439">
    <property type="entry name" value="Amidohydrolase"/>
</dbReference>
<proteinExistence type="predicted"/>
<dbReference type="EMBL" id="JAMQOP010000003">
    <property type="protein sequence ID" value="MDS0300096.1"/>
    <property type="molecule type" value="Genomic_DNA"/>
</dbReference>
<dbReference type="PANTHER" id="PTHR30575:SF3">
    <property type="entry name" value="PEPTIDASE M20 DIMERISATION DOMAIN-CONTAINING PROTEIN"/>
    <property type="match status" value="1"/>
</dbReference>
<accession>A0ABU2GI59</accession>
<reference evidence="2 3" key="1">
    <citation type="submission" date="2022-06" db="EMBL/GenBank/DDBJ databases">
        <title>Halogeometricum sp. a new haloarchaeum isolate from saline soil.</title>
        <authorList>
            <person name="Strakova D."/>
            <person name="Galisteo C."/>
            <person name="Sanchez-Porro C."/>
            <person name="Ventosa A."/>
        </authorList>
    </citation>
    <scope>NUCLEOTIDE SEQUENCE [LARGE SCALE GENOMIC DNA]</scope>
    <source>
        <strain evidence="2 3">S1BR25-6</strain>
    </source>
</reference>
<evidence type="ECO:0000259" key="1">
    <source>
        <dbReference type="Pfam" id="PF07687"/>
    </source>
</evidence>
<organism evidence="2 3">
    <name type="scientific">Halogeometricum salsisoli</name>
    <dbReference type="NCBI Taxonomy" id="2950536"/>
    <lineage>
        <taxon>Archaea</taxon>
        <taxon>Methanobacteriati</taxon>
        <taxon>Methanobacteriota</taxon>
        <taxon>Stenosarchaea group</taxon>
        <taxon>Halobacteria</taxon>
        <taxon>Halobacteriales</taxon>
        <taxon>Haloferacaceae</taxon>
        <taxon>Halogeometricum</taxon>
    </lineage>
</organism>
<keyword evidence="3" id="KW-1185">Reference proteome</keyword>
<sequence>MVATTELDLSRLRRAFHRYPEPAWREFHTTARLREEVEAIGVDELAVGPEAYDPDDRMAAPDPDSEEVRRWMDRAVEQGADEELVEKMAGGNTGLVAVLDRRGEESGADGADAADAADGPHVGLRVDIDGLFIEESADEEHVPAREGFRSETGETMHACGHDAHMTWGLAVLDAVKRSDFAGRFTVFFQPAEEVSGGGRPMAESEYAAGLDALFAVHVGLDHPTGEVVAGVEEILAMCHVDATFHGTSAHAGKAPNEGDNAMQALGTAIQNAYGIPRHADGMTRVNVGVAEAGTASNIIAEEATIHGEARGETTELMEYMKEKLSRTLESAAEMHGCTADVEVVSESPRVDSDPELAGLVADVAAGVDGVETVTERAAFGASEDATFLMDRAHREGGRATFLIVGTDHPTSHHTGTFDVDERSLPMGAEVLTKAVLSAGEGGGASEGETGAR</sequence>
<dbReference type="InterPro" id="IPR052030">
    <property type="entry name" value="Peptidase_M20/M20A_hydrolases"/>
</dbReference>